<feature type="compositionally biased region" description="Polar residues" evidence="2">
    <location>
        <begin position="20"/>
        <end position="31"/>
    </location>
</feature>
<organism evidence="3 4">
    <name type="scientific">Protopolystoma xenopodis</name>
    <dbReference type="NCBI Taxonomy" id="117903"/>
    <lineage>
        <taxon>Eukaryota</taxon>
        <taxon>Metazoa</taxon>
        <taxon>Spiralia</taxon>
        <taxon>Lophotrochozoa</taxon>
        <taxon>Platyhelminthes</taxon>
        <taxon>Monogenea</taxon>
        <taxon>Polyopisthocotylea</taxon>
        <taxon>Polystomatidea</taxon>
        <taxon>Polystomatidae</taxon>
        <taxon>Protopolystoma</taxon>
    </lineage>
</organism>
<evidence type="ECO:0000313" key="4">
    <source>
        <dbReference type="Proteomes" id="UP000784294"/>
    </source>
</evidence>
<dbReference type="InterPro" id="IPR011989">
    <property type="entry name" value="ARM-like"/>
</dbReference>
<feature type="repeat" description="ARM" evidence="1">
    <location>
        <begin position="276"/>
        <end position="305"/>
    </location>
</feature>
<dbReference type="InterPro" id="IPR000225">
    <property type="entry name" value="Armadillo"/>
</dbReference>
<dbReference type="OrthoDB" id="6245065at2759"/>
<feature type="region of interest" description="Disordered" evidence="2">
    <location>
        <begin position="1"/>
        <end position="31"/>
    </location>
</feature>
<dbReference type="PROSITE" id="PS50176">
    <property type="entry name" value="ARM_REPEAT"/>
    <property type="match status" value="1"/>
</dbReference>
<evidence type="ECO:0000313" key="3">
    <source>
        <dbReference type="EMBL" id="VEL16319.1"/>
    </source>
</evidence>
<name>A0A3S5AB34_9PLAT</name>
<evidence type="ECO:0000256" key="2">
    <source>
        <dbReference type="SAM" id="MobiDB-lite"/>
    </source>
</evidence>
<dbReference type="Gene3D" id="1.25.10.10">
    <property type="entry name" value="Leucine-rich Repeat Variant"/>
    <property type="match status" value="1"/>
</dbReference>
<dbReference type="GO" id="GO:0045296">
    <property type="term" value="F:cadherin binding"/>
    <property type="evidence" value="ECO:0007669"/>
    <property type="project" value="InterPro"/>
</dbReference>
<proteinExistence type="predicted"/>
<gene>
    <name evidence="3" type="ORF">PXEA_LOCUS9759</name>
</gene>
<dbReference type="EMBL" id="CAAALY010027971">
    <property type="protein sequence ID" value="VEL16319.1"/>
    <property type="molecule type" value="Genomic_DNA"/>
</dbReference>
<keyword evidence="4" id="KW-1185">Reference proteome</keyword>
<sequence>MDDGSQDESFNEIETDYDSSQDGSISTTAYSNSDSGIGLDFRSSTPESYSPMSFDFSDNITQNFTGVNALCEMHHAFINQAAFVLSKPDICLLQNSCGYLFQICKCGYTSFLLYACPNILTYIRTAILSNSVIQEEPELLHCLSGVIYYISQTEEGLNLFVKGDDIFVFTPLLAFPIESVLFYCLTAIHNLLLNRNVARENVRRSNALGHLVLLLKISVAEYMQLSNCLEVCYSLTNLNTDLPGTLNPKFLAILCDCLYLLSYGDTATKCAIRNEGGIPALLRILHFSTYDKLLWTASRLLRVLSAWSPAKIDIIDSDTSLEFIRRCLSSSYVHFSKVTPNALWTLRNLSDVAVGR</sequence>
<comment type="caution">
    <text evidence="3">The sequence shown here is derived from an EMBL/GenBank/DDBJ whole genome shotgun (WGS) entry which is preliminary data.</text>
</comment>
<dbReference type="Proteomes" id="UP000784294">
    <property type="component" value="Unassembled WGS sequence"/>
</dbReference>
<evidence type="ECO:0000256" key="1">
    <source>
        <dbReference type="PROSITE-ProRule" id="PRU00259"/>
    </source>
</evidence>
<dbReference type="InterPro" id="IPR016024">
    <property type="entry name" value="ARM-type_fold"/>
</dbReference>
<protein>
    <submittedName>
        <fullName evidence="3">Uncharacterized protein</fullName>
    </submittedName>
</protein>
<feature type="compositionally biased region" description="Acidic residues" evidence="2">
    <location>
        <begin position="1"/>
        <end position="19"/>
    </location>
</feature>
<feature type="non-terminal residue" evidence="3">
    <location>
        <position position="356"/>
    </location>
</feature>
<reference evidence="3" key="1">
    <citation type="submission" date="2018-11" db="EMBL/GenBank/DDBJ databases">
        <authorList>
            <consortium name="Pathogen Informatics"/>
        </authorList>
    </citation>
    <scope>NUCLEOTIDE SEQUENCE</scope>
</reference>
<accession>A0A3S5AB34</accession>
<dbReference type="GO" id="GO:0007155">
    <property type="term" value="P:cell adhesion"/>
    <property type="evidence" value="ECO:0007669"/>
    <property type="project" value="InterPro"/>
</dbReference>
<dbReference type="PANTHER" id="PTHR45976">
    <property type="entry name" value="ARMADILLO SEGMENT POLARITY PROTEIN"/>
    <property type="match status" value="1"/>
</dbReference>
<dbReference type="AlphaFoldDB" id="A0A3S5AB34"/>
<dbReference type="SMART" id="SM00185">
    <property type="entry name" value="ARM"/>
    <property type="match status" value="2"/>
</dbReference>
<dbReference type="SUPFAM" id="SSF48371">
    <property type="entry name" value="ARM repeat"/>
    <property type="match status" value="1"/>
</dbReference>
<dbReference type="InterPro" id="IPR013284">
    <property type="entry name" value="Beta-catenin"/>
</dbReference>